<dbReference type="InterPro" id="IPR013325">
    <property type="entry name" value="RNA_pol_sigma_r2"/>
</dbReference>
<evidence type="ECO:0000256" key="4">
    <source>
        <dbReference type="ARBA" id="ARBA00023163"/>
    </source>
</evidence>
<evidence type="ECO:0000259" key="6">
    <source>
        <dbReference type="Pfam" id="PF08281"/>
    </source>
</evidence>
<keyword evidence="3" id="KW-0731">Sigma factor</keyword>
<dbReference type="Gene3D" id="1.10.10.10">
    <property type="entry name" value="Winged helix-like DNA-binding domain superfamily/Winged helix DNA-binding domain"/>
    <property type="match status" value="1"/>
</dbReference>
<dbReference type="SUPFAM" id="SSF88659">
    <property type="entry name" value="Sigma3 and sigma4 domains of RNA polymerase sigma factors"/>
    <property type="match status" value="1"/>
</dbReference>
<proteinExistence type="inferred from homology"/>
<comment type="similarity">
    <text evidence="1">Belongs to the sigma-70 factor family. ECF subfamily.</text>
</comment>
<evidence type="ECO:0000256" key="1">
    <source>
        <dbReference type="ARBA" id="ARBA00010641"/>
    </source>
</evidence>
<gene>
    <name evidence="7" type="ORF">SNE25_05670</name>
</gene>
<keyword evidence="2" id="KW-0805">Transcription regulation</keyword>
<keyword evidence="8" id="KW-1185">Reference proteome</keyword>
<sequence>MQTDNTPKTPYVLHLDAERPGFDQIYLDNYASLHHYAFTMVNNSALADEIVQDVFLKILEKRERVTIHTSLKAYLYRSVYNECMNYFKHHKVKQKYQTHTIHEMDKHTEHPFDKLQYQEFEQRLQKSINDLPEQCRTVFQLSRFEELKYSEIATQLGISIKTVDNQMGKALKRLRLQLADYLPLMIWILIKLMA</sequence>
<evidence type="ECO:0000256" key="2">
    <source>
        <dbReference type="ARBA" id="ARBA00023015"/>
    </source>
</evidence>
<dbReference type="CDD" id="cd06171">
    <property type="entry name" value="Sigma70_r4"/>
    <property type="match status" value="1"/>
</dbReference>
<dbReference type="RefSeq" id="WP_321564122.1">
    <property type="nucleotide sequence ID" value="NZ_CP139558.1"/>
</dbReference>
<dbReference type="InterPro" id="IPR039425">
    <property type="entry name" value="RNA_pol_sigma-70-like"/>
</dbReference>
<dbReference type="Gene3D" id="1.10.1740.10">
    <property type="match status" value="1"/>
</dbReference>
<evidence type="ECO:0000259" key="5">
    <source>
        <dbReference type="Pfam" id="PF04542"/>
    </source>
</evidence>
<keyword evidence="4" id="KW-0804">Transcription</keyword>
<dbReference type="PANTHER" id="PTHR43133:SF46">
    <property type="entry name" value="RNA POLYMERASE SIGMA-70 FACTOR ECF SUBFAMILY"/>
    <property type="match status" value="1"/>
</dbReference>
<dbReference type="Proteomes" id="UP001324380">
    <property type="component" value="Chromosome"/>
</dbReference>
<dbReference type="InterPro" id="IPR013324">
    <property type="entry name" value="RNA_pol_sigma_r3/r4-like"/>
</dbReference>
<evidence type="ECO:0000256" key="3">
    <source>
        <dbReference type="ARBA" id="ARBA00023082"/>
    </source>
</evidence>
<evidence type="ECO:0000313" key="7">
    <source>
        <dbReference type="EMBL" id="WPU95010.1"/>
    </source>
</evidence>
<dbReference type="NCBIfam" id="TIGR02985">
    <property type="entry name" value="Sig70_bacteroi1"/>
    <property type="match status" value="1"/>
</dbReference>
<dbReference type="InterPro" id="IPR036388">
    <property type="entry name" value="WH-like_DNA-bd_sf"/>
</dbReference>
<dbReference type="InterPro" id="IPR014284">
    <property type="entry name" value="RNA_pol_sigma-70_dom"/>
</dbReference>
<evidence type="ECO:0000313" key="8">
    <source>
        <dbReference type="Proteomes" id="UP001324380"/>
    </source>
</evidence>
<dbReference type="EMBL" id="CP139558">
    <property type="protein sequence ID" value="WPU95010.1"/>
    <property type="molecule type" value="Genomic_DNA"/>
</dbReference>
<dbReference type="NCBIfam" id="TIGR02937">
    <property type="entry name" value="sigma70-ECF"/>
    <property type="match status" value="1"/>
</dbReference>
<dbReference type="SUPFAM" id="SSF88946">
    <property type="entry name" value="Sigma2 domain of RNA polymerase sigma factors"/>
    <property type="match status" value="1"/>
</dbReference>
<dbReference type="InterPro" id="IPR007627">
    <property type="entry name" value="RNA_pol_sigma70_r2"/>
</dbReference>
<accession>A0ABZ0TPE1</accession>
<dbReference type="InterPro" id="IPR014327">
    <property type="entry name" value="RNA_pol_sigma70_bacteroid"/>
</dbReference>
<dbReference type="Pfam" id="PF04542">
    <property type="entry name" value="Sigma70_r2"/>
    <property type="match status" value="1"/>
</dbReference>
<protein>
    <submittedName>
        <fullName evidence="7">RNA polymerase sigma-70 factor</fullName>
    </submittedName>
</protein>
<dbReference type="PANTHER" id="PTHR43133">
    <property type="entry name" value="RNA POLYMERASE ECF-TYPE SIGMA FACTO"/>
    <property type="match status" value="1"/>
</dbReference>
<reference evidence="7 8" key="1">
    <citation type="submission" date="2023-11" db="EMBL/GenBank/DDBJ databases">
        <title>Analysis of the Genomes of Mucilaginibacter gossypii cycad 4 and M. sabulilitoris SNA2: microbes with the potential for plant growth promotion.</title>
        <authorList>
            <person name="Hirsch A.M."/>
            <person name="Humm E."/>
            <person name="Rubbi M."/>
            <person name="Del Vecchio G."/>
            <person name="Ha S.M."/>
            <person name="Pellegrini M."/>
            <person name="Gunsalus R.P."/>
        </authorList>
    </citation>
    <scope>NUCLEOTIDE SEQUENCE [LARGE SCALE GENOMIC DNA]</scope>
    <source>
        <strain evidence="7 8">SNA2</strain>
    </source>
</reference>
<name>A0ABZ0TPE1_9SPHI</name>
<organism evidence="7 8">
    <name type="scientific">Mucilaginibacter sabulilitoris</name>
    <dbReference type="NCBI Taxonomy" id="1173583"/>
    <lineage>
        <taxon>Bacteria</taxon>
        <taxon>Pseudomonadati</taxon>
        <taxon>Bacteroidota</taxon>
        <taxon>Sphingobacteriia</taxon>
        <taxon>Sphingobacteriales</taxon>
        <taxon>Sphingobacteriaceae</taxon>
        <taxon>Mucilaginibacter</taxon>
    </lineage>
</organism>
<dbReference type="Pfam" id="PF08281">
    <property type="entry name" value="Sigma70_r4_2"/>
    <property type="match status" value="1"/>
</dbReference>
<feature type="domain" description="RNA polymerase sigma-70 region 2" evidence="5">
    <location>
        <begin position="26"/>
        <end position="90"/>
    </location>
</feature>
<dbReference type="InterPro" id="IPR013249">
    <property type="entry name" value="RNA_pol_sigma70_r4_t2"/>
</dbReference>
<feature type="domain" description="RNA polymerase sigma factor 70 region 4 type 2" evidence="6">
    <location>
        <begin position="122"/>
        <end position="174"/>
    </location>
</feature>